<dbReference type="PANTHER" id="PTHR46370:SF1">
    <property type="entry name" value="GPALPP MOTIFS-CONTAINING PROTEIN 1"/>
    <property type="match status" value="1"/>
</dbReference>
<feature type="compositionally biased region" description="Basic residues" evidence="1">
    <location>
        <begin position="185"/>
        <end position="194"/>
    </location>
</feature>
<gene>
    <name evidence="3" type="ORF">WMSIL1_LOCUS3192</name>
</gene>
<feature type="compositionally biased region" description="Low complexity" evidence="1">
    <location>
        <begin position="195"/>
        <end position="214"/>
    </location>
</feature>
<dbReference type="Pfam" id="PF12572">
    <property type="entry name" value="DUF3752"/>
    <property type="match status" value="1"/>
</dbReference>
<keyword evidence="4" id="KW-1185">Reference proteome</keyword>
<evidence type="ECO:0000313" key="4">
    <source>
        <dbReference type="Proteomes" id="UP000321570"/>
    </source>
</evidence>
<dbReference type="InterPro" id="IPR022226">
    <property type="entry name" value="DUF3752"/>
</dbReference>
<sequence>MSPSAGIGPALPEHIVRSRMANEALKEEDEEKSIVDVGAIGPLLPGNEVVEELRHFSESFKALPSGQPDKLERESWMTDYLPVSANPLTALKPRKFRQGAASAGDIDASWFTVYGSRPSDSPSASTIANIPRPDPHSKLLQDVAAARDNTMFAIANEYNKKHKRDESLLERHQRKLTKEAEKTKRNGKKIKRRGISLTSNISSSSSSRSSSDSSSGDDRKKHKHRHKKRKKSKDKKKKKSKRNEEVAAPTRQPFDRDRDLFASRIDPLKRKAIIERSKSLGSRFAHGGQKFL</sequence>
<name>A0A564Y7J1_HYMDI</name>
<protein>
    <recommendedName>
        <fullName evidence="2">DUF3752 domain-containing protein</fullName>
    </recommendedName>
</protein>
<evidence type="ECO:0000256" key="1">
    <source>
        <dbReference type="SAM" id="MobiDB-lite"/>
    </source>
</evidence>
<accession>A0A564Y7J1</accession>
<feature type="compositionally biased region" description="Basic and acidic residues" evidence="1">
    <location>
        <begin position="253"/>
        <end position="267"/>
    </location>
</feature>
<feature type="compositionally biased region" description="Basic and acidic residues" evidence="1">
    <location>
        <begin position="164"/>
        <end position="184"/>
    </location>
</feature>
<dbReference type="Proteomes" id="UP000321570">
    <property type="component" value="Unassembled WGS sequence"/>
</dbReference>
<dbReference type="EMBL" id="CABIJS010000089">
    <property type="protein sequence ID" value="VUZ42533.1"/>
    <property type="molecule type" value="Genomic_DNA"/>
</dbReference>
<evidence type="ECO:0000259" key="2">
    <source>
        <dbReference type="Pfam" id="PF12572"/>
    </source>
</evidence>
<feature type="compositionally biased region" description="Basic residues" evidence="1">
    <location>
        <begin position="220"/>
        <end position="241"/>
    </location>
</feature>
<proteinExistence type="predicted"/>
<dbReference type="InterPro" id="IPR046331">
    <property type="entry name" value="GPAM1-like"/>
</dbReference>
<organism evidence="3 4">
    <name type="scientific">Hymenolepis diminuta</name>
    <name type="common">Rat tapeworm</name>
    <dbReference type="NCBI Taxonomy" id="6216"/>
    <lineage>
        <taxon>Eukaryota</taxon>
        <taxon>Metazoa</taxon>
        <taxon>Spiralia</taxon>
        <taxon>Lophotrochozoa</taxon>
        <taxon>Platyhelminthes</taxon>
        <taxon>Cestoda</taxon>
        <taxon>Eucestoda</taxon>
        <taxon>Cyclophyllidea</taxon>
        <taxon>Hymenolepididae</taxon>
        <taxon>Hymenolepis</taxon>
    </lineage>
</organism>
<dbReference type="PANTHER" id="PTHR46370">
    <property type="entry name" value="GPALPP MOTIFS-CONTAINING PROTEIN 1"/>
    <property type="match status" value="1"/>
</dbReference>
<evidence type="ECO:0000313" key="3">
    <source>
        <dbReference type="EMBL" id="VUZ42533.1"/>
    </source>
</evidence>
<feature type="domain" description="DUF3752" evidence="2">
    <location>
        <begin position="198"/>
        <end position="284"/>
    </location>
</feature>
<dbReference type="AlphaFoldDB" id="A0A564Y7J1"/>
<reference evidence="3 4" key="1">
    <citation type="submission" date="2019-07" db="EMBL/GenBank/DDBJ databases">
        <authorList>
            <person name="Jastrzebski P J."/>
            <person name="Paukszto L."/>
            <person name="Jastrzebski P J."/>
        </authorList>
    </citation>
    <scope>NUCLEOTIDE SEQUENCE [LARGE SCALE GENOMIC DNA]</scope>
    <source>
        <strain evidence="3 4">WMS-il1</strain>
    </source>
</reference>
<feature type="region of interest" description="Disordered" evidence="1">
    <location>
        <begin position="157"/>
        <end position="267"/>
    </location>
</feature>